<dbReference type="Gene3D" id="3.30.930.10">
    <property type="entry name" value="Bira Bifunctional Protein, Domain 2"/>
    <property type="match status" value="1"/>
</dbReference>
<evidence type="ECO:0000256" key="1">
    <source>
        <dbReference type="ARBA" id="ARBA00008226"/>
    </source>
</evidence>
<feature type="domain" description="Aminoacyl-transfer RNA synthetases class-II family profile" evidence="13">
    <location>
        <begin position="108"/>
        <end position="382"/>
    </location>
</feature>
<evidence type="ECO:0000256" key="8">
    <source>
        <dbReference type="ARBA" id="ARBA00022840"/>
    </source>
</evidence>
<dbReference type="GO" id="GO:0004829">
    <property type="term" value="F:threonine-tRNA ligase activity"/>
    <property type="evidence" value="ECO:0007669"/>
    <property type="project" value="UniProtKB-EC"/>
</dbReference>
<dbReference type="PANTHER" id="PTHR11451:SF44">
    <property type="entry name" value="THREONINE--TRNA LIGASE, CHLOROPLASTIC_MITOCHONDRIAL 2"/>
    <property type="match status" value="1"/>
</dbReference>
<evidence type="ECO:0000256" key="9">
    <source>
        <dbReference type="ARBA" id="ARBA00022917"/>
    </source>
</evidence>
<evidence type="ECO:0000256" key="2">
    <source>
        <dbReference type="ARBA" id="ARBA00013163"/>
    </source>
</evidence>
<dbReference type="InterPro" id="IPR002314">
    <property type="entry name" value="aa-tRNA-synt_IIb"/>
</dbReference>
<keyword evidence="6" id="KW-0547">Nucleotide-binding</keyword>
<dbReference type="Proteomes" id="UP001431019">
    <property type="component" value="Unassembled WGS sequence"/>
</dbReference>
<keyword evidence="10" id="KW-0030">Aminoacyl-tRNA synthetase</keyword>
<dbReference type="InterPro" id="IPR036621">
    <property type="entry name" value="Anticodon-bd_dom_sf"/>
</dbReference>
<keyword evidence="7" id="KW-0862">Zinc</keyword>
<evidence type="ECO:0000256" key="7">
    <source>
        <dbReference type="ARBA" id="ARBA00022833"/>
    </source>
</evidence>
<evidence type="ECO:0000256" key="10">
    <source>
        <dbReference type="ARBA" id="ARBA00023146"/>
    </source>
</evidence>
<dbReference type="SUPFAM" id="SSF52954">
    <property type="entry name" value="Class II aaRS ABD-related"/>
    <property type="match status" value="1"/>
</dbReference>
<dbReference type="PANTHER" id="PTHR11451">
    <property type="entry name" value="THREONINE-TRNA LIGASE"/>
    <property type="match status" value="1"/>
</dbReference>
<keyword evidence="9" id="KW-0648">Protein biosynthesis</keyword>
<name>A0ABS8JUP1_9BURK</name>
<comment type="similarity">
    <text evidence="1">Belongs to the class-II aminoacyl-tRNA synthetase family.</text>
</comment>
<protein>
    <recommendedName>
        <fullName evidence="2 12">Threonine--tRNA ligase</fullName>
        <ecNumber evidence="2 12">6.1.1.3</ecNumber>
    </recommendedName>
</protein>
<evidence type="ECO:0000313" key="14">
    <source>
        <dbReference type="EMBL" id="MCC8393621.1"/>
    </source>
</evidence>
<reference evidence="14 15" key="1">
    <citation type="submission" date="2021-11" db="EMBL/GenBank/DDBJ databases">
        <authorList>
            <person name="Oh E.-T."/>
            <person name="Kim S.-B."/>
        </authorList>
    </citation>
    <scope>NUCLEOTIDE SEQUENCE [LARGE SCALE GENOMIC DNA]</scope>
    <source>
        <strain evidence="14 15">MMS20-SJTR3</strain>
    </source>
</reference>
<organism evidence="14 15">
    <name type="scientific">Paraburkholderia sejongensis</name>
    <dbReference type="NCBI Taxonomy" id="2886946"/>
    <lineage>
        <taxon>Bacteria</taxon>
        <taxon>Pseudomonadati</taxon>
        <taxon>Pseudomonadota</taxon>
        <taxon>Betaproteobacteria</taxon>
        <taxon>Burkholderiales</taxon>
        <taxon>Burkholderiaceae</taxon>
        <taxon>Paraburkholderia</taxon>
    </lineage>
</organism>
<dbReference type="InterPro" id="IPR045864">
    <property type="entry name" value="aa-tRNA-synth_II/BPL/LPL"/>
</dbReference>
<evidence type="ECO:0000256" key="6">
    <source>
        <dbReference type="ARBA" id="ARBA00022741"/>
    </source>
</evidence>
<dbReference type="PRINTS" id="PR01047">
    <property type="entry name" value="TRNASYNTHTHR"/>
</dbReference>
<keyword evidence="4 14" id="KW-0436">Ligase</keyword>
<evidence type="ECO:0000256" key="12">
    <source>
        <dbReference type="NCBIfam" id="TIGR00418"/>
    </source>
</evidence>
<accession>A0ABS8JUP1</accession>
<evidence type="ECO:0000256" key="4">
    <source>
        <dbReference type="ARBA" id="ARBA00022598"/>
    </source>
</evidence>
<keyword evidence="3" id="KW-0963">Cytoplasm</keyword>
<dbReference type="Gene3D" id="3.40.50.800">
    <property type="entry name" value="Anticodon-binding domain"/>
    <property type="match status" value="1"/>
</dbReference>
<evidence type="ECO:0000256" key="5">
    <source>
        <dbReference type="ARBA" id="ARBA00022723"/>
    </source>
</evidence>
<dbReference type="CDD" id="cd00771">
    <property type="entry name" value="ThrRS_core"/>
    <property type="match status" value="1"/>
</dbReference>
<evidence type="ECO:0000259" key="13">
    <source>
        <dbReference type="PROSITE" id="PS50862"/>
    </source>
</evidence>
<keyword evidence="8" id="KW-0067">ATP-binding</keyword>
<dbReference type="Pfam" id="PF00587">
    <property type="entry name" value="tRNA-synt_2b"/>
    <property type="match status" value="1"/>
</dbReference>
<comment type="caution">
    <text evidence="14">The sequence shown here is derived from an EMBL/GenBank/DDBJ whole genome shotgun (WGS) entry which is preliminary data.</text>
</comment>
<comment type="catalytic activity">
    <reaction evidence="11">
        <text>tRNA(Thr) + L-threonine + ATP = L-threonyl-tRNA(Thr) + AMP + diphosphate + H(+)</text>
        <dbReference type="Rhea" id="RHEA:24624"/>
        <dbReference type="Rhea" id="RHEA-COMP:9670"/>
        <dbReference type="Rhea" id="RHEA-COMP:9704"/>
        <dbReference type="ChEBI" id="CHEBI:15378"/>
        <dbReference type="ChEBI" id="CHEBI:30616"/>
        <dbReference type="ChEBI" id="CHEBI:33019"/>
        <dbReference type="ChEBI" id="CHEBI:57926"/>
        <dbReference type="ChEBI" id="CHEBI:78442"/>
        <dbReference type="ChEBI" id="CHEBI:78534"/>
        <dbReference type="ChEBI" id="CHEBI:456215"/>
        <dbReference type="EC" id="6.1.1.3"/>
    </reaction>
</comment>
<keyword evidence="5" id="KW-0479">Metal-binding</keyword>
<dbReference type="InterPro" id="IPR047246">
    <property type="entry name" value="ThrRS_anticodon"/>
</dbReference>
<dbReference type="CDD" id="cd00860">
    <property type="entry name" value="ThrRS_anticodon"/>
    <property type="match status" value="1"/>
</dbReference>
<dbReference type="InterPro" id="IPR033728">
    <property type="entry name" value="ThrRS_core"/>
</dbReference>
<dbReference type="NCBIfam" id="TIGR00418">
    <property type="entry name" value="thrS"/>
    <property type="match status" value="1"/>
</dbReference>
<dbReference type="EMBL" id="JAJITD010000006">
    <property type="protein sequence ID" value="MCC8393621.1"/>
    <property type="molecule type" value="Genomic_DNA"/>
</dbReference>
<sequence length="486" mass="55306">MTIDAHHQLRLLSLHELPADPLRRDHHHDHLHRRVVRRLRALKLESSTGSDKRSRPRRQRTGPLSFPVSPFAAFIVYSTQRSRTMNDIDHRVLGNNLDLFHQQEEGAGMVFWHPRGWMLYRVLEDYVRERMQCAGFREIRTPQLLARSLWEKSGHWEKFGASMYSLDDAEAGRALCLKPMSCPCHVQVFSQRVRSYRELPLRYSEFGACHRDEPSGSLEGLKRTRAFVQDDAHVFCAPTHIEAEVGRFCALLRATYADLGFPAFKVALATRPALRAGSDATWDRAEAALANAARAAGIAFDVLEGEGAFYGPKLEFHLTDSRARSWQCGTIQLDFVLPERLGAEYVNERNERERPVMIHHAVLGSIERFIAMLLEHDEGWLPMWLAPEQVVIATISDANQAYADEVAQALDEAGGRVSLDGRPERLEKKVVDAREKRVPVLVVVGSRDQRDRTISVRSRDGRQAVFALEEGVEYLRRMAAMPMSLK</sequence>
<dbReference type="Pfam" id="PF03129">
    <property type="entry name" value="HGTP_anticodon"/>
    <property type="match status" value="1"/>
</dbReference>
<keyword evidence="15" id="KW-1185">Reference proteome</keyword>
<dbReference type="InterPro" id="IPR006195">
    <property type="entry name" value="aa-tRNA-synth_II"/>
</dbReference>
<proteinExistence type="inferred from homology"/>
<dbReference type="InterPro" id="IPR002320">
    <property type="entry name" value="Thr-tRNA-ligase_IIa"/>
</dbReference>
<gene>
    <name evidence="14" type="primary">thrS</name>
    <name evidence="14" type="ORF">LJ656_13585</name>
</gene>
<dbReference type="InterPro" id="IPR004154">
    <property type="entry name" value="Anticodon-bd"/>
</dbReference>
<evidence type="ECO:0000256" key="3">
    <source>
        <dbReference type="ARBA" id="ARBA00022490"/>
    </source>
</evidence>
<dbReference type="PROSITE" id="PS50862">
    <property type="entry name" value="AA_TRNA_LIGASE_II"/>
    <property type="match status" value="1"/>
</dbReference>
<evidence type="ECO:0000256" key="11">
    <source>
        <dbReference type="ARBA" id="ARBA00049515"/>
    </source>
</evidence>
<dbReference type="SUPFAM" id="SSF55681">
    <property type="entry name" value="Class II aaRS and biotin synthetases"/>
    <property type="match status" value="1"/>
</dbReference>
<evidence type="ECO:0000313" key="15">
    <source>
        <dbReference type="Proteomes" id="UP001431019"/>
    </source>
</evidence>
<dbReference type="EC" id="6.1.1.3" evidence="2 12"/>